<feature type="signal peptide" evidence="10">
    <location>
        <begin position="1"/>
        <end position="16"/>
    </location>
</feature>
<keyword evidence="9 10" id="KW-0326">Glycosidase</keyword>
<dbReference type="InterPro" id="IPR011330">
    <property type="entry name" value="Glyco_hydro/deAcase_b/a-brl"/>
</dbReference>
<dbReference type="InterPro" id="IPR015341">
    <property type="entry name" value="Glyco_hydro_38_cen"/>
</dbReference>
<dbReference type="InterPro" id="IPR050843">
    <property type="entry name" value="Glycosyl_Hydrlase_38"/>
</dbReference>
<evidence type="ECO:0000256" key="10">
    <source>
        <dbReference type="RuleBase" id="RU361199"/>
    </source>
</evidence>
<dbReference type="Proteomes" id="UP000663829">
    <property type="component" value="Unassembled WGS sequence"/>
</dbReference>
<dbReference type="Gene3D" id="1.20.1270.50">
    <property type="entry name" value="Glycoside hydrolase family 38, central domain"/>
    <property type="match status" value="2"/>
</dbReference>
<dbReference type="SMART" id="SM00872">
    <property type="entry name" value="Alpha-mann_mid"/>
    <property type="match status" value="1"/>
</dbReference>
<comment type="caution">
    <text evidence="12">The sequence shown here is derived from an EMBL/GenBank/DDBJ whole genome shotgun (WGS) entry which is preliminary data.</text>
</comment>
<evidence type="ECO:0000256" key="8">
    <source>
        <dbReference type="ARBA" id="ARBA00023180"/>
    </source>
</evidence>
<protein>
    <recommendedName>
        <fullName evidence="3 10">Alpha-mannosidase</fullName>
        <ecNumber evidence="10">3.2.1.-</ecNumber>
    </recommendedName>
</protein>
<reference evidence="12" key="1">
    <citation type="submission" date="2021-02" db="EMBL/GenBank/DDBJ databases">
        <authorList>
            <person name="Nowell W R."/>
        </authorList>
    </citation>
    <scope>NUCLEOTIDE SEQUENCE</scope>
</reference>
<dbReference type="Pfam" id="PF09261">
    <property type="entry name" value="Alpha-mann_mid"/>
    <property type="match status" value="1"/>
</dbReference>
<dbReference type="InterPro" id="IPR000602">
    <property type="entry name" value="Glyco_hydro_38_N"/>
</dbReference>
<accession>A0A813TGU4</accession>
<name>A0A813TGU4_9BILA</name>
<dbReference type="Gene3D" id="2.60.40.1360">
    <property type="match status" value="1"/>
</dbReference>
<dbReference type="Gene3D" id="2.70.98.30">
    <property type="entry name" value="Golgi alpha-mannosidase II, domain 4"/>
    <property type="match status" value="1"/>
</dbReference>
<dbReference type="SUPFAM" id="SSF88688">
    <property type="entry name" value="Families 57/38 glycoside transferase middle domain"/>
    <property type="match status" value="1"/>
</dbReference>
<evidence type="ECO:0000313" key="13">
    <source>
        <dbReference type="EMBL" id="CAF3596381.1"/>
    </source>
</evidence>
<keyword evidence="8" id="KW-0325">Glycoprotein</keyword>
<dbReference type="GO" id="GO:0005764">
    <property type="term" value="C:lysosome"/>
    <property type="evidence" value="ECO:0007669"/>
    <property type="project" value="TreeGrafter"/>
</dbReference>
<dbReference type="InterPro" id="IPR013780">
    <property type="entry name" value="Glyco_hydro_b"/>
</dbReference>
<comment type="cofactor">
    <cofactor evidence="10">
        <name>Zn(2+)</name>
        <dbReference type="ChEBI" id="CHEBI:29105"/>
    </cofactor>
    <text evidence="10">Binds 1 zinc ion per subunit.</text>
</comment>
<dbReference type="FunFam" id="3.20.110.10:FF:000001">
    <property type="entry name" value="Alpha-mannosidase"/>
    <property type="match status" value="1"/>
</dbReference>
<dbReference type="PANTHER" id="PTHR11607">
    <property type="entry name" value="ALPHA-MANNOSIDASE"/>
    <property type="match status" value="1"/>
</dbReference>
<organism evidence="12 14">
    <name type="scientific">Didymodactylos carnosus</name>
    <dbReference type="NCBI Taxonomy" id="1234261"/>
    <lineage>
        <taxon>Eukaryota</taxon>
        <taxon>Metazoa</taxon>
        <taxon>Spiralia</taxon>
        <taxon>Gnathifera</taxon>
        <taxon>Rotifera</taxon>
        <taxon>Eurotatoria</taxon>
        <taxon>Bdelloidea</taxon>
        <taxon>Philodinida</taxon>
        <taxon>Philodinidae</taxon>
        <taxon>Didymodactylos</taxon>
    </lineage>
</organism>
<keyword evidence="4 10" id="KW-0479">Metal-binding</keyword>
<dbReference type="EMBL" id="CAJOBC010000520">
    <property type="protein sequence ID" value="CAF3596381.1"/>
    <property type="molecule type" value="Genomic_DNA"/>
</dbReference>
<keyword evidence="10" id="KW-0732">Signal</keyword>
<dbReference type="FunFam" id="2.70.98.30:FF:000003">
    <property type="entry name" value="Alpha-mannosidase"/>
    <property type="match status" value="1"/>
</dbReference>
<evidence type="ECO:0000313" key="12">
    <source>
        <dbReference type="EMBL" id="CAF0810747.1"/>
    </source>
</evidence>
<evidence type="ECO:0000256" key="4">
    <source>
        <dbReference type="ARBA" id="ARBA00022723"/>
    </source>
</evidence>
<keyword evidence="6 10" id="KW-0862">Zinc</keyword>
<feature type="domain" description="Glycoside hydrolase family 38 central" evidence="11">
    <location>
        <begin position="362"/>
        <end position="435"/>
    </location>
</feature>
<dbReference type="GO" id="GO:0006013">
    <property type="term" value="P:mannose metabolic process"/>
    <property type="evidence" value="ECO:0007669"/>
    <property type="project" value="InterPro"/>
</dbReference>
<dbReference type="Pfam" id="PF01074">
    <property type="entry name" value="Glyco_hydro_38N"/>
    <property type="match status" value="1"/>
</dbReference>
<dbReference type="Proteomes" id="UP000681722">
    <property type="component" value="Unassembled WGS sequence"/>
</dbReference>
<evidence type="ECO:0000256" key="3">
    <source>
        <dbReference type="ARBA" id="ARBA00012752"/>
    </source>
</evidence>
<dbReference type="EC" id="3.2.1.-" evidence="10"/>
<dbReference type="InterPro" id="IPR037094">
    <property type="entry name" value="Glyco_hydro_38_cen_sf"/>
</dbReference>
<dbReference type="InterPro" id="IPR027291">
    <property type="entry name" value="Glyco_hydro_38_N_sf"/>
</dbReference>
<dbReference type="Gene3D" id="2.60.40.1180">
    <property type="entry name" value="Golgi alpha-mannosidase II"/>
    <property type="match status" value="1"/>
</dbReference>
<dbReference type="InterPro" id="IPR011682">
    <property type="entry name" value="Glyco_hydro_38_C"/>
</dbReference>
<dbReference type="EMBL" id="CAJNOQ010000520">
    <property type="protein sequence ID" value="CAF0810747.1"/>
    <property type="molecule type" value="Genomic_DNA"/>
</dbReference>
<comment type="catalytic activity">
    <reaction evidence="1">
        <text>Hydrolysis of terminal, non-reducing alpha-D-mannose residues in alpha-D-mannosides.</text>
        <dbReference type="EC" id="3.2.1.24"/>
    </reaction>
</comment>
<keyword evidence="7" id="KW-1015">Disulfide bond</keyword>
<dbReference type="OrthoDB" id="2016903at2759"/>
<dbReference type="SUPFAM" id="SSF88713">
    <property type="entry name" value="Glycoside hydrolase/deacetylase"/>
    <property type="match status" value="1"/>
</dbReference>
<feature type="chain" id="PRO_5035952967" description="Alpha-mannosidase" evidence="10">
    <location>
        <begin position="17"/>
        <end position="998"/>
    </location>
</feature>
<dbReference type="AlphaFoldDB" id="A0A813TGU4"/>
<dbReference type="GO" id="GO:0046872">
    <property type="term" value="F:metal ion binding"/>
    <property type="evidence" value="ECO:0007669"/>
    <property type="project" value="UniProtKB-KW"/>
</dbReference>
<proteinExistence type="inferred from homology"/>
<dbReference type="Pfam" id="PF07748">
    <property type="entry name" value="Glyco_hydro_38C"/>
    <property type="match status" value="1"/>
</dbReference>
<sequence>MYIITVLLVVLATCYGAPHKSKEPVACGYDSCNLGQADKLNVHIVAHTHDDVGWLKTVDQYFYGARNNIQHAGVQYIIDSVIQSLVQNPDRRFIYVEMAFFWRWWNQQTDDMQATVKGLVNDGRLEFISGGWCMNDEAATHYNSIIDQHTLGFEFLKNRFGECARPKIGWQIDPFGHSRELASLFAQMGFDGLFFGRADYQDYEQRNKTKTMEMVWKASDNLDRKSWLFTGLLPNGYGPPGGFCFDTFCGDQPIMDDPRLHDYNVPEKVNAFINAAHDEVRGFATNHIIMTMGSDFQFENANEWFKNLDKLIRYVNAQQVNGSDVNVFYSTPSCYLYALNKAGHTWTTKTDDFFPYAHHPHGFWTGYFTSRAALKRFERYSNNIFQAARQLNAFSGVNDRDSLFPLHEALGVAQHHDAVSGTEKQQVADDYAMRLQYGIDRAFEVINASIAKLITKPEKPAPMTPQFLCPYLNISECLPIEKAERFTLTLYNPTVHVRTHFVRIPVTNDYTVKGPDGQIIMTNLLKIPQATFSIPGRKSFAEVQLEFRTVLPALGFNTYFFEPKSDQESLIKNIVNEKISTNAACILQNQKVRVEFDEAGNLKQITNLEKSIVVPITQDFFYYQSFPGNNSRSEFQASGAYIFRPVAQTPSPLSTTRKITCVQTDTYQSAQIIINDWVSQQISIHDAQSVVEVEWTVGPIDIKDSVGKEIIVRYDTDIKSDKKYYTDANGREILERVRDFRPTWNYTIAEPVSGNYYPINSRIYIKEAGRQLTVLTDRSEGGGSINDGSIEILVHRRTLYDDSLGVGEPLNETAYDTGLVVRGRHWLIIETPEKSALSHRVVAQDLYMAAIPTFSLIKSTYEEYSQNYRTTWSAVTESLPLNVHLLTFDLQEITAENIGKYLVRVEHYFENNEDTDYSKPALVDLQTLFTQGKITDMVELTLGANLELKDLNRLQWTTADGKSSKSSKSSLFKESNSLKATTIILNPMEIKTFLISVQ</sequence>
<evidence type="ECO:0000259" key="11">
    <source>
        <dbReference type="SMART" id="SM00872"/>
    </source>
</evidence>
<comment type="similarity">
    <text evidence="2 10">Belongs to the glycosyl hydrolase 38 family.</text>
</comment>
<evidence type="ECO:0000256" key="6">
    <source>
        <dbReference type="ARBA" id="ARBA00022833"/>
    </source>
</evidence>
<dbReference type="FunFam" id="1.20.1270.50:FF:000003">
    <property type="entry name" value="Alpha-mannosidase"/>
    <property type="match status" value="1"/>
</dbReference>
<evidence type="ECO:0000256" key="1">
    <source>
        <dbReference type="ARBA" id="ARBA00000365"/>
    </source>
</evidence>
<dbReference type="PANTHER" id="PTHR11607:SF3">
    <property type="entry name" value="LYSOSOMAL ALPHA-MANNOSIDASE"/>
    <property type="match status" value="1"/>
</dbReference>
<dbReference type="SUPFAM" id="SSF74650">
    <property type="entry name" value="Galactose mutarotase-like"/>
    <property type="match status" value="1"/>
</dbReference>
<gene>
    <name evidence="12" type="ORF">GPM918_LOCUS4015</name>
    <name evidence="13" type="ORF">SRO942_LOCUS4015</name>
</gene>
<evidence type="ECO:0000313" key="14">
    <source>
        <dbReference type="Proteomes" id="UP000663829"/>
    </source>
</evidence>
<dbReference type="Gene3D" id="3.20.110.10">
    <property type="entry name" value="Glycoside hydrolase 38, N terminal domain"/>
    <property type="match status" value="1"/>
</dbReference>
<dbReference type="InterPro" id="IPR011013">
    <property type="entry name" value="Gal_mutarotase_sf_dom"/>
</dbReference>
<keyword evidence="5 10" id="KW-0378">Hydrolase</keyword>
<evidence type="ECO:0000256" key="9">
    <source>
        <dbReference type="ARBA" id="ARBA00023295"/>
    </source>
</evidence>
<dbReference type="InterPro" id="IPR028995">
    <property type="entry name" value="Glyco_hydro_57/38_cen_sf"/>
</dbReference>
<dbReference type="GO" id="GO:0004559">
    <property type="term" value="F:alpha-mannosidase activity"/>
    <property type="evidence" value="ECO:0007669"/>
    <property type="project" value="UniProtKB-EC"/>
</dbReference>
<dbReference type="CDD" id="cd10810">
    <property type="entry name" value="GH38N_AMII_LAM_like"/>
    <property type="match status" value="1"/>
</dbReference>
<evidence type="ECO:0000256" key="2">
    <source>
        <dbReference type="ARBA" id="ARBA00009792"/>
    </source>
</evidence>
<evidence type="ECO:0000256" key="7">
    <source>
        <dbReference type="ARBA" id="ARBA00023157"/>
    </source>
</evidence>
<evidence type="ECO:0000256" key="5">
    <source>
        <dbReference type="ARBA" id="ARBA00022801"/>
    </source>
</evidence>
<dbReference type="FunFam" id="1.20.1270.50:FF:000002">
    <property type="entry name" value="Alpha-mannosidase"/>
    <property type="match status" value="1"/>
</dbReference>
<keyword evidence="14" id="KW-1185">Reference proteome</keyword>
<dbReference type="GO" id="GO:0030246">
    <property type="term" value="F:carbohydrate binding"/>
    <property type="evidence" value="ECO:0007669"/>
    <property type="project" value="InterPro"/>
</dbReference>